<dbReference type="GO" id="GO:0008168">
    <property type="term" value="F:methyltransferase activity"/>
    <property type="evidence" value="ECO:0007669"/>
    <property type="project" value="UniProtKB-KW"/>
</dbReference>
<accession>A0A2W5KNZ3</accession>
<dbReference type="SUPFAM" id="SSF53335">
    <property type="entry name" value="S-adenosyl-L-methionine-dependent methyltransferases"/>
    <property type="match status" value="1"/>
</dbReference>
<dbReference type="Proteomes" id="UP000249046">
    <property type="component" value="Unassembled WGS sequence"/>
</dbReference>
<name>A0A2W5KNZ3_9GAMM</name>
<evidence type="ECO:0000313" key="2">
    <source>
        <dbReference type="Proteomes" id="UP000249046"/>
    </source>
</evidence>
<dbReference type="EMBL" id="QFPO01000003">
    <property type="protein sequence ID" value="PZQ18782.1"/>
    <property type="molecule type" value="Genomic_DNA"/>
</dbReference>
<evidence type="ECO:0000313" key="1">
    <source>
        <dbReference type="EMBL" id="PZQ18782.1"/>
    </source>
</evidence>
<dbReference type="Gene3D" id="3.40.50.150">
    <property type="entry name" value="Vaccinia Virus protein VP39"/>
    <property type="match status" value="1"/>
</dbReference>
<reference evidence="1 2" key="1">
    <citation type="submission" date="2017-08" db="EMBL/GenBank/DDBJ databases">
        <title>Infants hospitalized years apart are colonized by the same room-sourced microbial strains.</title>
        <authorList>
            <person name="Brooks B."/>
            <person name="Olm M.R."/>
            <person name="Firek B.A."/>
            <person name="Baker R."/>
            <person name="Thomas B.C."/>
            <person name="Morowitz M.J."/>
            <person name="Banfield J.F."/>
        </authorList>
    </citation>
    <scope>NUCLEOTIDE SEQUENCE [LARGE SCALE GENOMIC DNA]</scope>
    <source>
        <strain evidence="1">S2_005_003_R2_42</strain>
    </source>
</reference>
<sequence length="187" mass="19867">MAFLRSWLRAPRRVGAVAPSSQALARLICSEIDPARAPVLELGPGTGVFTDALLARGLAPSQLILVEACEHFADRLRRCHPQVRVLAIDAARLAGHAALAGVRFGAALSGLPLRAMPPATVDAIVAGTFAHMTAQAKLYQFTYGLRCPVPEAVLQRHGLSARAIGRVWGNLPPATVYRIGRKHSATA</sequence>
<keyword evidence="1" id="KW-0808">Transferase</keyword>
<keyword evidence="1" id="KW-0489">Methyltransferase</keyword>
<gene>
    <name evidence="1" type="ORF">DI564_03230</name>
</gene>
<comment type="caution">
    <text evidence="1">The sequence shown here is derived from an EMBL/GenBank/DDBJ whole genome shotgun (WGS) entry which is preliminary data.</text>
</comment>
<dbReference type="GO" id="GO:0032259">
    <property type="term" value="P:methylation"/>
    <property type="evidence" value="ECO:0007669"/>
    <property type="project" value="UniProtKB-KW"/>
</dbReference>
<protein>
    <submittedName>
        <fullName evidence="1">Phospholipid methyltransferase</fullName>
    </submittedName>
</protein>
<organism evidence="1 2">
    <name type="scientific">Rhodanobacter denitrificans</name>
    <dbReference type="NCBI Taxonomy" id="666685"/>
    <lineage>
        <taxon>Bacteria</taxon>
        <taxon>Pseudomonadati</taxon>
        <taxon>Pseudomonadota</taxon>
        <taxon>Gammaproteobacteria</taxon>
        <taxon>Lysobacterales</taxon>
        <taxon>Rhodanobacteraceae</taxon>
        <taxon>Rhodanobacter</taxon>
    </lineage>
</organism>
<proteinExistence type="predicted"/>
<dbReference type="AlphaFoldDB" id="A0A2W5KNZ3"/>
<dbReference type="InterPro" id="IPR029063">
    <property type="entry name" value="SAM-dependent_MTases_sf"/>
</dbReference>